<organism evidence="2 3">
    <name type="scientific">Streptomyces longispororuber</name>
    <dbReference type="NCBI Taxonomy" id="68230"/>
    <lineage>
        <taxon>Bacteria</taxon>
        <taxon>Bacillati</taxon>
        <taxon>Actinomycetota</taxon>
        <taxon>Actinomycetes</taxon>
        <taxon>Kitasatosporales</taxon>
        <taxon>Streptomycetaceae</taxon>
        <taxon>Streptomyces</taxon>
    </lineage>
</organism>
<feature type="region of interest" description="Disordered" evidence="1">
    <location>
        <begin position="31"/>
        <end position="71"/>
    </location>
</feature>
<gene>
    <name evidence="2" type="ORF">GCM10018785_68550</name>
</gene>
<accession>A0A919A987</accession>
<protein>
    <submittedName>
        <fullName evidence="2">Uncharacterized protein</fullName>
    </submittedName>
</protein>
<reference evidence="2" key="2">
    <citation type="submission" date="2020-09" db="EMBL/GenBank/DDBJ databases">
        <authorList>
            <person name="Sun Q."/>
            <person name="Ohkuma M."/>
        </authorList>
    </citation>
    <scope>NUCLEOTIDE SEQUENCE</scope>
    <source>
        <strain evidence="2">JCM 4784</strain>
    </source>
</reference>
<dbReference type="AlphaFoldDB" id="A0A919A987"/>
<dbReference type="RefSeq" id="WP_229926122.1">
    <property type="nucleotide sequence ID" value="NZ_BNBT01000183.1"/>
</dbReference>
<evidence type="ECO:0000313" key="3">
    <source>
        <dbReference type="Proteomes" id="UP000608024"/>
    </source>
</evidence>
<name>A0A919A987_9ACTN</name>
<comment type="caution">
    <text evidence="2">The sequence shown here is derived from an EMBL/GenBank/DDBJ whole genome shotgun (WGS) entry which is preliminary data.</text>
</comment>
<proteinExistence type="predicted"/>
<reference evidence="2" key="1">
    <citation type="journal article" date="2014" name="Int. J. Syst. Evol. Microbiol.">
        <title>Complete genome sequence of Corynebacterium casei LMG S-19264T (=DSM 44701T), isolated from a smear-ripened cheese.</title>
        <authorList>
            <consortium name="US DOE Joint Genome Institute (JGI-PGF)"/>
            <person name="Walter F."/>
            <person name="Albersmeier A."/>
            <person name="Kalinowski J."/>
            <person name="Ruckert C."/>
        </authorList>
    </citation>
    <scope>NUCLEOTIDE SEQUENCE</scope>
    <source>
        <strain evidence="2">JCM 4784</strain>
    </source>
</reference>
<dbReference type="Proteomes" id="UP000608024">
    <property type="component" value="Unassembled WGS sequence"/>
</dbReference>
<evidence type="ECO:0000313" key="2">
    <source>
        <dbReference type="EMBL" id="GHE92686.1"/>
    </source>
</evidence>
<sequence>MSYGPLHSRRTPALIRRSDPEHYQFALMRTGHQGIDQSRTRTRLGPGEMVLPTTARAPSPPPSRPVRPESLLLQFPKRLLPLRES</sequence>
<keyword evidence="3" id="KW-1185">Reference proteome</keyword>
<evidence type="ECO:0000256" key="1">
    <source>
        <dbReference type="SAM" id="MobiDB-lite"/>
    </source>
</evidence>
<dbReference type="EMBL" id="BNBT01000183">
    <property type="protein sequence ID" value="GHE92686.1"/>
    <property type="molecule type" value="Genomic_DNA"/>
</dbReference>